<dbReference type="SUPFAM" id="SSF50998">
    <property type="entry name" value="Quinoprotein alcohol dehydrogenase-like"/>
    <property type="match status" value="2"/>
</dbReference>
<feature type="domain" description="AMP-dependent synthetase/ligase" evidence="1">
    <location>
        <begin position="74"/>
        <end position="400"/>
    </location>
</feature>
<dbReference type="InterPro" id="IPR052091">
    <property type="entry name" value="Beta-ala_Activ/Resist"/>
</dbReference>
<evidence type="ECO:0000313" key="3">
    <source>
        <dbReference type="EMBL" id="JAP53006.1"/>
    </source>
</evidence>
<sequence length="1120" mass="121643">RKYAESLGESARLLGLPNWPFYLEQCVSPQWSTDDCVIEFWDVGTEQESVRCSESLTFASFQSLTLDLKGLLEAFLEHLPANKQRLVSVLWEPNILTAVVVQGALLARCAFVPSLHANYKEHLLQNHRYLAALVVLGSCPTELSNYLETKANLLPCSKCLPPDLLQHSQLHLRPDFHLFVAGRGDTDGELFWDKTEADRRLAYCMTTSGSTGRPKTVLVAHSCVTANVVDLAQRFSTPAFSSDGLLLTSPLTFDASIVQIYLALATHRRLVLPSSRILLGVNCSSLASICAASKIGLWQCTPSLFHLFSQPDLLARAFSDRQVDILLGGEPCQLTLNRTQWPPCLHLHCLYGVTEVSAWSTFLTLDENFLDTTITMPPLPGATPIGFPMLHSEVIVKTAGDDSAVGEAWLSRHNGGYAVTEVGEDLGTAVSRLSQQGEGTAWPTGDSVVFAPHTRSAFWFLGRKDRIIKVLGQKLHLERLETALHRVLNECLTEDGLRVIHCVCSLQCRYIRANIQLAVVDRDKLKTSLIRKGVSNEDLYASWRKAALSRMRSFFLPIFLPRQFTFSFDAFPLNNNGKLVVEQHCFGSSSHRRVTIRNLCALALNSTALTTDAEEHNTFLELGGSSLSAMWLVESLMTELALPDARSNLLTALFSQPLAGFLTHVGSIAEGAETSVHAPKVRRLDSEVAALPPPPPKYTNLASNASTSPHVVVSVVWRHLLGKCVDANPLVVLLPTGSAFPPEAVIFAGSHSGYFKALRHSNGDPLWSRMLCTGDEQRSRIEASACYFPSCVASEAFVAVGTLDGPVYALDASSGRLLWQVDTGGAVKSPPTPLPELNLLLTGSHGRHLIALTVPDGRLAWTVCLDNSPLVAPVRSLSVKWQSDNDSCGCEQTHKVVIAGSLGGGLHCVDAKTGKRVWTLRDLGPIFSAPLLLPSGAGQGRRAGVVVATADGHVHCVVAADGTVLWTKRPSLQPRHCGFFSDPLLLPGDVGLALVASQSAHLYALRTADGEVAWSVDLSGYERANASASAFLTTPLILHPPGPLSQSSLQLIICRTDGLLFGCVLDPETGPVGDISLLYRFPAETFSAPAVFRPQSDGPCWVYVGCRDDHIYGLLLRKPV</sequence>
<feature type="domain" description="Pyrrolo-quinoline quinone repeat" evidence="2">
    <location>
        <begin position="721"/>
        <end position="1114"/>
    </location>
</feature>
<organism evidence="3">
    <name type="scientific">Schistocephalus solidus</name>
    <name type="common">Tapeworm</name>
    <dbReference type="NCBI Taxonomy" id="70667"/>
    <lineage>
        <taxon>Eukaryota</taxon>
        <taxon>Metazoa</taxon>
        <taxon>Spiralia</taxon>
        <taxon>Lophotrochozoa</taxon>
        <taxon>Platyhelminthes</taxon>
        <taxon>Cestoda</taxon>
        <taxon>Eucestoda</taxon>
        <taxon>Diphyllobothriidea</taxon>
        <taxon>Diphyllobothriidae</taxon>
        <taxon>Schistocephalus</taxon>
    </lineage>
</organism>
<dbReference type="InterPro" id="IPR015943">
    <property type="entry name" value="WD40/YVTN_repeat-like_dom_sf"/>
</dbReference>
<gene>
    <name evidence="3" type="primary">ACSF4</name>
    <name evidence="3" type="ORF">TR149319</name>
</gene>
<dbReference type="GO" id="GO:0043041">
    <property type="term" value="P:amino acid activation for nonribosomal peptide biosynthetic process"/>
    <property type="evidence" value="ECO:0007669"/>
    <property type="project" value="TreeGrafter"/>
</dbReference>
<protein>
    <submittedName>
        <fullName evidence="3">Acyl-CoA synthetase family member 4 homolog</fullName>
    </submittedName>
</protein>
<proteinExistence type="predicted"/>
<dbReference type="Pfam" id="PF00501">
    <property type="entry name" value="AMP-binding"/>
    <property type="match status" value="1"/>
</dbReference>
<evidence type="ECO:0000259" key="1">
    <source>
        <dbReference type="Pfam" id="PF00501"/>
    </source>
</evidence>
<dbReference type="InterPro" id="IPR018391">
    <property type="entry name" value="PQQ_b-propeller_rpt"/>
</dbReference>
<accession>A0A0X3Q0F6</accession>
<dbReference type="InterPro" id="IPR042099">
    <property type="entry name" value="ANL_N_sf"/>
</dbReference>
<dbReference type="AlphaFoldDB" id="A0A0X3Q0F6"/>
<dbReference type="Gene3D" id="2.40.128.630">
    <property type="match status" value="1"/>
</dbReference>
<dbReference type="SUPFAM" id="SSF56801">
    <property type="entry name" value="Acetyl-CoA synthetase-like"/>
    <property type="match status" value="1"/>
</dbReference>
<dbReference type="PANTHER" id="PTHR44394">
    <property type="entry name" value="BETA-ALANINE-ACTIVATING ENZYME"/>
    <property type="match status" value="1"/>
</dbReference>
<name>A0A0X3Q0F6_SCHSO</name>
<dbReference type="Gene3D" id="2.130.10.10">
    <property type="entry name" value="YVTN repeat-like/Quinoprotein amine dehydrogenase"/>
    <property type="match status" value="1"/>
</dbReference>
<dbReference type="InterPro" id="IPR011047">
    <property type="entry name" value="Quinoprotein_ADH-like_sf"/>
</dbReference>
<reference evidence="3" key="1">
    <citation type="submission" date="2016-01" db="EMBL/GenBank/DDBJ databases">
        <title>Reference transcriptome for the parasite Schistocephalus solidus: insights into the molecular evolution of parasitism.</title>
        <authorList>
            <person name="Hebert F.O."/>
            <person name="Grambauer S."/>
            <person name="Barber I."/>
            <person name="Landry C.R."/>
            <person name="Aubin-Horth N."/>
        </authorList>
    </citation>
    <scope>NUCLEOTIDE SEQUENCE</scope>
</reference>
<feature type="non-terminal residue" evidence="3">
    <location>
        <position position="1"/>
    </location>
</feature>
<dbReference type="InterPro" id="IPR000873">
    <property type="entry name" value="AMP-dep_synth/lig_dom"/>
</dbReference>
<dbReference type="SMART" id="SM00564">
    <property type="entry name" value="PQQ"/>
    <property type="match status" value="5"/>
</dbReference>
<dbReference type="EMBL" id="GEEE01010219">
    <property type="protein sequence ID" value="JAP53006.1"/>
    <property type="molecule type" value="Transcribed_RNA"/>
</dbReference>
<dbReference type="Gene3D" id="3.40.50.12780">
    <property type="entry name" value="N-terminal domain of ligase-like"/>
    <property type="match status" value="1"/>
</dbReference>
<evidence type="ECO:0000259" key="2">
    <source>
        <dbReference type="Pfam" id="PF13570"/>
    </source>
</evidence>
<dbReference type="InterPro" id="IPR002372">
    <property type="entry name" value="PQQ_rpt_dom"/>
</dbReference>
<dbReference type="PANTHER" id="PTHR44394:SF1">
    <property type="entry name" value="BETA-ALANINE-ACTIVATING ENZYME"/>
    <property type="match status" value="1"/>
</dbReference>
<dbReference type="Pfam" id="PF13570">
    <property type="entry name" value="Beta-prop_ACSF4"/>
    <property type="match status" value="1"/>
</dbReference>